<sequence>MSQPEQSDKWTKSVAVVGLGTAIGALCVTAAKKFGAFMQKRTELRLKEREVELKEGEQFNLKNELRSLQSGVTEQFKQQQQRQQGLNDTQVSMAAEIKGAVAESKEA</sequence>
<accession>A0ACC1NFB7</accession>
<keyword evidence="2" id="KW-1185">Reference proteome</keyword>
<name>A0ACC1NFB7_9HYPO</name>
<protein>
    <submittedName>
        <fullName evidence="1">Uncharacterized protein</fullName>
    </submittedName>
</protein>
<gene>
    <name evidence="1" type="ORF">NQ176_g4502</name>
</gene>
<organism evidence="1 2">
    <name type="scientific">Zarea fungicola</name>
    <dbReference type="NCBI Taxonomy" id="93591"/>
    <lineage>
        <taxon>Eukaryota</taxon>
        <taxon>Fungi</taxon>
        <taxon>Dikarya</taxon>
        <taxon>Ascomycota</taxon>
        <taxon>Pezizomycotina</taxon>
        <taxon>Sordariomycetes</taxon>
        <taxon>Hypocreomycetidae</taxon>
        <taxon>Hypocreales</taxon>
        <taxon>Cordycipitaceae</taxon>
        <taxon>Zarea</taxon>
    </lineage>
</organism>
<reference evidence="1" key="1">
    <citation type="submission" date="2022-08" db="EMBL/GenBank/DDBJ databases">
        <title>Genome Sequence of Lecanicillium fungicola.</title>
        <authorList>
            <person name="Buettner E."/>
        </authorList>
    </citation>
    <scope>NUCLEOTIDE SEQUENCE</scope>
    <source>
        <strain evidence="1">Babe33</strain>
    </source>
</reference>
<dbReference type="Proteomes" id="UP001143910">
    <property type="component" value="Unassembled WGS sequence"/>
</dbReference>
<evidence type="ECO:0000313" key="2">
    <source>
        <dbReference type="Proteomes" id="UP001143910"/>
    </source>
</evidence>
<dbReference type="EMBL" id="JANJQO010000495">
    <property type="protein sequence ID" value="KAJ2977201.1"/>
    <property type="molecule type" value="Genomic_DNA"/>
</dbReference>
<comment type="caution">
    <text evidence="1">The sequence shown here is derived from an EMBL/GenBank/DDBJ whole genome shotgun (WGS) entry which is preliminary data.</text>
</comment>
<proteinExistence type="predicted"/>
<evidence type="ECO:0000313" key="1">
    <source>
        <dbReference type="EMBL" id="KAJ2977201.1"/>
    </source>
</evidence>